<dbReference type="SUPFAM" id="SSF48452">
    <property type="entry name" value="TPR-like"/>
    <property type="match status" value="1"/>
</dbReference>
<organism evidence="10 11">
    <name type="scientific">Dyella monticola</name>
    <dbReference type="NCBI Taxonomy" id="1927958"/>
    <lineage>
        <taxon>Bacteria</taxon>
        <taxon>Pseudomonadati</taxon>
        <taxon>Pseudomonadota</taxon>
        <taxon>Gammaproteobacteria</taxon>
        <taxon>Lysobacterales</taxon>
        <taxon>Rhodanobacteraceae</taxon>
        <taxon>Dyella</taxon>
    </lineage>
</organism>
<dbReference type="OrthoDB" id="255821at2"/>
<keyword evidence="5 10" id="KW-0808">Transferase</keyword>
<feature type="repeat" description="TPR" evidence="8">
    <location>
        <begin position="43"/>
        <end position="76"/>
    </location>
</feature>
<evidence type="ECO:0000256" key="5">
    <source>
        <dbReference type="ARBA" id="ARBA00022679"/>
    </source>
</evidence>
<dbReference type="AlphaFoldDB" id="A0A370X451"/>
<dbReference type="Gene3D" id="1.25.40.10">
    <property type="entry name" value="Tetratricopeptide repeat domain"/>
    <property type="match status" value="3"/>
</dbReference>
<feature type="repeat" description="TPR" evidence="8">
    <location>
        <begin position="111"/>
        <end position="144"/>
    </location>
</feature>
<protein>
    <recommendedName>
        <fullName evidence="3">protein O-GlcNAc transferase</fullName>
        <ecNumber evidence="3">2.4.1.255</ecNumber>
    </recommendedName>
</protein>
<dbReference type="RefSeq" id="WP_115495061.1">
    <property type="nucleotide sequence ID" value="NZ_QRBE01000003.1"/>
</dbReference>
<gene>
    <name evidence="10" type="ORF">DWU98_08295</name>
</gene>
<dbReference type="InterPro" id="IPR029489">
    <property type="entry name" value="OGT/SEC/SPY_C"/>
</dbReference>
<dbReference type="Pfam" id="PF13432">
    <property type="entry name" value="TPR_16"/>
    <property type="match status" value="1"/>
</dbReference>
<evidence type="ECO:0000256" key="7">
    <source>
        <dbReference type="ARBA" id="ARBA00022803"/>
    </source>
</evidence>
<dbReference type="PANTHER" id="PTHR44998:SF1">
    <property type="entry name" value="UDP-N-ACETYLGLUCOSAMINE--PEPTIDE N-ACETYLGLUCOSAMINYLTRANSFERASE 110 KDA SUBUNIT"/>
    <property type="match status" value="1"/>
</dbReference>
<keyword evidence="11" id="KW-1185">Reference proteome</keyword>
<evidence type="ECO:0000313" key="11">
    <source>
        <dbReference type="Proteomes" id="UP000254258"/>
    </source>
</evidence>
<comment type="pathway">
    <text evidence="1">Protein modification; protein glycosylation.</text>
</comment>
<evidence type="ECO:0000256" key="4">
    <source>
        <dbReference type="ARBA" id="ARBA00022676"/>
    </source>
</evidence>
<evidence type="ECO:0000256" key="3">
    <source>
        <dbReference type="ARBA" id="ARBA00011970"/>
    </source>
</evidence>
<dbReference type="GO" id="GO:0097363">
    <property type="term" value="F:protein O-acetylglucosaminyltransferase activity"/>
    <property type="evidence" value="ECO:0007669"/>
    <property type="project" value="UniProtKB-EC"/>
</dbReference>
<dbReference type="InterPro" id="IPR011990">
    <property type="entry name" value="TPR-like_helical_dom_sf"/>
</dbReference>
<feature type="domain" description="O-GlcNAc transferase C-terminal" evidence="9">
    <location>
        <begin position="493"/>
        <end position="677"/>
    </location>
</feature>
<evidence type="ECO:0000256" key="8">
    <source>
        <dbReference type="PROSITE-ProRule" id="PRU00339"/>
    </source>
</evidence>
<sequence>MTDALPTDVASALQKVSELLQRDANEEAAHAAALARRAFPVAAELIRLHGVALLRLGRRREAQTAMNRAAEIAPDNVELQCNLASLSMADGRVGAAIERLQKAMAKTPGHPALLQALGTAYMSTGQHVQARDLFALAVKNLPEHPVIRLNLAVAELELGRLSEAEALLRQVLHQAPEIAVAHVMLGHALHAQRRSREAAAALLQAGKLEPNNVQPAYQAALLLDEAGDLPGAHDAFTDALARAPDSVPVTGQLLYLRRRLCRWHDIDALSERVLQAVANGEPGIHPFSFLAEDADAAFQLQCAKTYAGLIEAQAAPFRQQANLRHSMPLPDTPIRVGMLSDGFHETPVGQHLVGLIEKLADSDLDIHLFATTPDDGSAVRRRLSSAATLHDVSRLNSAQVAARIHATGIEILFDLNGYRGRGNAEMLALQPAPVQVSWLGYAGSSGAPWMDYLLTDAITLPPELREHVSEKVVRLPRCHQPNDPNRAHSQAPSRVECGLPEEGVVFACFCETHALNPGAFARWMLILQQVPDSVLWLLTGPANTDERLRQAAQALDVAPERLVFLPRLPYPDYLARFAHVDLYLDTLPVHSRAAASDALWAGCPVLTRTGETMASRTVTSLLHHLGLPELILAENTSYIGMATALGNDPDALAALRRHIAQQRDKHSLFDMQGFATDFRRAVMAISARYRIGRPPKDIDL</sequence>
<evidence type="ECO:0000313" key="10">
    <source>
        <dbReference type="EMBL" id="RDS83116.1"/>
    </source>
</evidence>
<dbReference type="EMBL" id="QRBE01000003">
    <property type="protein sequence ID" value="RDS83116.1"/>
    <property type="molecule type" value="Genomic_DNA"/>
</dbReference>
<dbReference type="Pfam" id="PF14559">
    <property type="entry name" value="TPR_19"/>
    <property type="match status" value="1"/>
</dbReference>
<evidence type="ECO:0000256" key="2">
    <source>
        <dbReference type="ARBA" id="ARBA00005386"/>
    </source>
</evidence>
<evidence type="ECO:0000259" key="9">
    <source>
        <dbReference type="Pfam" id="PF13844"/>
    </source>
</evidence>
<keyword evidence="6" id="KW-0677">Repeat</keyword>
<reference evidence="10 11" key="1">
    <citation type="submission" date="2018-07" db="EMBL/GenBank/DDBJ databases">
        <title>Dyella monticola sp. nov. and Dyella psychrodurans sp. nov. isolated from monsoon evergreen broad-leaved forest soil of Dinghu Mountain, China.</title>
        <authorList>
            <person name="Gao Z."/>
            <person name="Qiu L."/>
        </authorList>
    </citation>
    <scope>NUCLEOTIDE SEQUENCE [LARGE SCALE GENOMIC DNA]</scope>
    <source>
        <strain evidence="10 11">4G-K06</strain>
    </source>
</reference>
<name>A0A370X451_9GAMM</name>
<comment type="caution">
    <text evidence="10">The sequence shown here is derived from an EMBL/GenBank/DDBJ whole genome shotgun (WGS) entry which is preliminary data.</text>
</comment>
<dbReference type="Gene3D" id="3.40.50.2000">
    <property type="entry name" value="Glycogen Phosphorylase B"/>
    <property type="match status" value="1"/>
</dbReference>
<dbReference type="Pfam" id="PF13844">
    <property type="entry name" value="Glyco_transf_41"/>
    <property type="match status" value="2"/>
</dbReference>
<dbReference type="PROSITE" id="PS50005">
    <property type="entry name" value="TPR"/>
    <property type="match status" value="2"/>
</dbReference>
<dbReference type="PANTHER" id="PTHR44998">
    <property type="match status" value="1"/>
</dbReference>
<dbReference type="InterPro" id="IPR019734">
    <property type="entry name" value="TPR_rpt"/>
</dbReference>
<accession>A0A370X451</accession>
<keyword evidence="4 10" id="KW-0328">Glycosyltransferase</keyword>
<dbReference type="Proteomes" id="UP000254258">
    <property type="component" value="Unassembled WGS sequence"/>
</dbReference>
<evidence type="ECO:0000256" key="1">
    <source>
        <dbReference type="ARBA" id="ARBA00004922"/>
    </source>
</evidence>
<dbReference type="EC" id="2.4.1.255" evidence="3"/>
<dbReference type="SUPFAM" id="SSF53756">
    <property type="entry name" value="UDP-Glycosyltransferase/glycogen phosphorylase"/>
    <property type="match status" value="1"/>
</dbReference>
<dbReference type="SMART" id="SM00028">
    <property type="entry name" value="TPR"/>
    <property type="match status" value="6"/>
</dbReference>
<feature type="domain" description="O-GlcNAc transferase C-terminal" evidence="9">
    <location>
        <begin position="261"/>
        <end position="478"/>
    </location>
</feature>
<keyword evidence="7 8" id="KW-0802">TPR repeat</keyword>
<comment type="similarity">
    <text evidence="2">Belongs to the glycosyltransferase 41 family. O-GlcNAc transferase subfamily.</text>
</comment>
<proteinExistence type="inferred from homology"/>
<evidence type="ECO:0000256" key="6">
    <source>
        <dbReference type="ARBA" id="ARBA00022737"/>
    </source>
</evidence>
<dbReference type="Gene3D" id="3.40.50.11380">
    <property type="match status" value="1"/>
</dbReference>